<reference evidence="1" key="1">
    <citation type="submission" date="2018-06" db="EMBL/GenBank/DDBJ databases">
        <title>Leveraging single-cell genomics to expand the Fungal Tree of Life.</title>
        <authorList>
            <consortium name="DOE Joint Genome Institute"/>
            <person name="Ahrendt S.R."/>
            <person name="Quandt C.A."/>
            <person name="Ciobanu D."/>
            <person name="Clum A."/>
            <person name="Salamov A."/>
            <person name="Andreopoulos B."/>
            <person name="Cheng J.-F."/>
            <person name="Woyke T."/>
            <person name="Pelin A."/>
            <person name="Henrissat B."/>
            <person name="Reynolds N."/>
            <person name="Benny G.L."/>
            <person name="Smith M.E."/>
            <person name="James T.Y."/>
            <person name="Grigoriev I.V."/>
        </authorList>
    </citation>
    <scope>NUCLEOTIDE SEQUENCE</scope>
    <source>
        <strain evidence="1">Perch Fen</strain>
    </source>
</reference>
<organism evidence="1 2">
    <name type="scientific">Blyttiomyces helicus</name>
    <dbReference type="NCBI Taxonomy" id="388810"/>
    <lineage>
        <taxon>Eukaryota</taxon>
        <taxon>Fungi</taxon>
        <taxon>Fungi incertae sedis</taxon>
        <taxon>Chytridiomycota</taxon>
        <taxon>Chytridiomycota incertae sedis</taxon>
        <taxon>Chytridiomycetes</taxon>
        <taxon>Chytridiomycetes incertae sedis</taxon>
        <taxon>Blyttiomyces</taxon>
    </lineage>
</organism>
<dbReference type="Proteomes" id="UP000269721">
    <property type="component" value="Unassembled WGS sequence"/>
</dbReference>
<accession>A0A4P9WCM4</accession>
<evidence type="ECO:0000313" key="1">
    <source>
        <dbReference type="EMBL" id="RKO90264.1"/>
    </source>
</evidence>
<sequence length="338" mass="37837">MMIKAHIFSAVTIPLPSALTLDELALSCIPKVTEGRIKTKRKQIGSFDLWDWDPYGDDGDPLLISKLMISIFTMVTRALKITVPSDLLALFLRPRSLSIPMPTKRVRIFGPGCSSSPTMKSALFHWPAKLTRCFPRSYTNDIHSSPTPTYRLETITWIDVKLSFDHPITPKAVLPLNFNLQRSCIATNGAQVLTLRNPTMMISTPLLIIPSSPVYSSFIEYILKNYRGASPSFSNYVMINCKNWSVVVTLRDEPFSLPIQLQPQFPRDLLEMVTVTTAGLAASQTVTNDIPQAHLQTKANGRQPLCGPRLLASLVIVYVQWAYFSKHFSVEGHEEGDE</sequence>
<dbReference type="EMBL" id="KZ995639">
    <property type="protein sequence ID" value="RKO90264.1"/>
    <property type="molecule type" value="Genomic_DNA"/>
</dbReference>
<proteinExistence type="predicted"/>
<keyword evidence="2" id="KW-1185">Reference proteome</keyword>
<evidence type="ECO:0000313" key="2">
    <source>
        <dbReference type="Proteomes" id="UP000269721"/>
    </source>
</evidence>
<protein>
    <submittedName>
        <fullName evidence="1">Uncharacterized protein</fullName>
    </submittedName>
</protein>
<dbReference type="AlphaFoldDB" id="A0A4P9WCM4"/>
<name>A0A4P9WCM4_9FUNG</name>
<gene>
    <name evidence="1" type="ORF">BDK51DRAFT_25633</name>
</gene>